<organism evidence="2 3">
    <name type="scientific">Elysia marginata</name>
    <dbReference type="NCBI Taxonomy" id="1093978"/>
    <lineage>
        <taxon>Eukaryota</taxon>
        <taxon>Metazoa</taxon>
        <taxon>Spiralia</taxon>
        <taxon>Lophotrochozoa</taxon>
        <taxon>Mollusca</taxon>
        <taxon>Gastropoda</taxon>
        <taxon>Heterobranchia</taxon>
        <taxon>Euthyneura</taxon>
        <taxon>Panpulmonata</taxon>
        <taxon>Sacoglossa</taxon>
        <taxon>Placobranchoidea</taxon>
        <taxon>Plakobranchidae</taxon>
        <taxon>Elysia</taxon>
    </lineage>
</organism>
<name>A0AAV4J9N1_9GAST</name>
<dbReference type="AlphaFoldDB" id="A0AAV4J9N1"/>
<evidence type="ECO:0000256" key="1">
    <source>
        <dbReference type="SAM" id="Phobius"/>
    </source>
</evidence>
<evidence type="ECO:0000313" key="3">
    <source>
        <dbReference type="Proteomes" id="UP000762676"/>
    </source>
</evidence>
<comment type="caution">
    <text evidence="2">The sequence shown here is derived from an EMBL/GenBank/DDBJ whole genome shotgun (WGS) entry which is preliminary data.</text>
</comment>
<accession>A0AAV4J9N1</accession>
<dbReference type="Proteomes" id="UP000762676">
    <property type="component" value="Unassembled WGS sequence"/>
</dbReference>
<protein>
    <submittedName>
        <fullName evidence="2">Uncharacterized protein</fullName>
    </submittedName>
</protein>
<keyword evidence="1" id="KW-0472">Membrane</keyword>
<reference evidence="2 3" key="1">
    <citation type="journal article" date="2021" name="Elife">
        <title>Chloroplast acquisition without the gene transfer in kleptoplastic sea slugs, Plakobranchus ocellatus.</title>
        <authorList>
            <person name="Maeda T."/>
            <person name="Takahashi S."/>
            <person name="Yoshida T."/>
            <person name="Shimamura S."/>
            <person name="Takaki Y."/>
            <person name="Nagai Y."/>
            <person name="Toyoda A."/>
            <person name="Suzuki Y."/>
            <person name="Arimoto A."/>
            <person name="Ishii H."/>
            <person name="Satoh N."/>
            <person name="Nishiyama T."/>
            <person name="Hasebe M."/>
            <person name="Maruyama T."/>
            <person name="Minagawa J."/>
            <person name="Obokata J."/>
            <person name="Shigenobu S."/>
        </authorList>
    </citation>
    <scope>NUCLEOTIDE SEQUENCE [LARGE SCALE GENOMIC DNA]</scope>
</reference>
<feature type="transmembrane region" description="Helical" evidence="1">
    <location>
        <begin position="99"/>
        <end position="125"/>
    </location>
</feature>
<dbReference type="EMBL" id="BMAT01013665">
    <property type="protein sequence ID" value="GFS17682.1"/>
    <property type="molecule type" value="Genomic_DNA"/>
</dbReference>
<evidence type="ECO:0000313" key="2">
    <source>
        <dbReference type="EMBL" id="GFS17682.1"/>
    </source>
</evidence>
<keyword evidence="1" id="KW-0812">Transmembrane</keyword>
<keyword evidence="3" id="KW-1185">Reference proteome</keyword>
<keyword evidence="1" id="KW-1133">Transmembrane helix</keyword>
<gene>
    <name evidence="2" type="ORF">ElyMa_006827900</name>
</gene>
<proteinExistence type="predicted"/>
<sequence length="140" mass="15419">MLSQYGRCQRSCKSCRNHVSMLQDPPYETPQLFTLLRGCSPGGIPLNRVRVPPTRTSGGKGDQTHCRSRFYAPRATSDSERTKHIEEQIPYVHLSSSSIVVVVVVVVVVVEVVVTAVVVVIVVVLGKTCSEQRGIFCVSY</sequence>